<evidence type="ECO:0000256" key="4">
    <source>
        <dbReference type="ARBA" id="ARBA00023014"/>
    </source>
</evidence>
<feature type="domain" description="4Fe-4S ferredoxin-type" evidence="6">
    <location>
        <begin position="182"/>
        <end position="211"/>
    </location>
</feature>
<reference evidence="7" key="2">
    <citation type="submission" date="2021-04" db="EMBL/GenBank/DDBJ databases">
        <authorList>
            <person name="Gilroy R."/>
        </authorList>
    </citation>
    <scope>NUCLEOTIDE SEQUENCE</scope>
    <source>
        <strain evidence="7">G3-2149</strain>
    </source>
</reference>
<dbReference type="PROSITE" id="PS51379">
    <property type="entry name" value="4FE4S_FER_2"/>
    <property type="match status" value="2"/>
</dbReference>
<accession>A0A9E2L7D8</accession>
<dbReference type="Gene3D" id="3.30.70.20">
    <property type="match status" value="1"/>
</dbReference>
<feature type="domain" description="Flavodoxin-like" evidence="5">
    <location>
        <begin position="8"/>
        <end position="154"/>
    </location>
</feature>
<keyword evidence="2" id="KW-0479">Metal-binding</keyword>
<evidence type="ECO:0000259" key="6">
    <source>
        <dbReference type="PROSITE" id="PS51379"/>
    </source>
</evidence>
<dbReference type="SUPFAM" id="SSF52218">
    <property type="entry name" value="Flavoproteins"/>
    <property type="match status" value="1"/>
</dbReference>
<dbReference type="InterPro" id="IPR008254">
    <property type="entry name" value="Flavodoxin/NO_synth"/>
</dbReference>
<dbReference type="InterPro" id="IPR050157">
    <property type="entry name" value="PSI_iron-sulfur_center"/>
</dbReference>
<dbReference type="PROSITE" id="PS50902">
    <property type="entry name" value="FLAVODOXIN_LIKE"/>
    <property type="match status" value="1"/>
</dbReference>
<evidence type="ECO:0000313" key="8">
    <source>
        <dbReference type="Proteomes" id="UP000823865"/>
    </source>
</evidence>
<evidence type="ECO:0000259" key="5">
    <source>
        <dbReference type="PROSITE" id="PS50902"/>
    </source>
</evidence>
<feature type="domain" description="4Fe-4S ferredoxin-type" evidence="6">
    <location>
        <begin position="212"/>
        <end position="241"/>
    </location>
</feature>
<organism evidence="7 8">
    <name type="scientific">Candidatus Paraprevotella stercoravium</name>
    <dbReference type="NCBI Taxonomy" id="2838725"/>
    <lineage>
        <taxon>Bacteria</taxon>
        <taxon>Pseudomonadati</taxon>
        <taxon>Bacteroidota</taxon>
        <taxon>Bacteroidia</taxon>
        <taxon>Bacteroidales</taxon>
        <taxon>Prevotellaceae</taxon>
        <taxon>Paraprevotella</taxon>
    </lineage>
</organism>
<dbReference type="Gene3D" id="3.40.50.360">
    <property type="match status" value="1"/>
</dbReference>
<dbReference type="PANTHER" id="PTHR24960:SF80">
    <property type="entry name" value="FERREDOXIN"/>
    <property type="match status" value="1"/>
</dbReference>
<comment type="caution">
    <text evidence="7">The sequence shown here is derived from an EMBL/GenBank/DDBJ whole genome shotgun (WGS) entry which is preliminary data.</text>
</comment>
<evidence type="ECO:0000256" key="3">
    <source>
        <dbReference type="ARBA" id="ARBA00023004"/>
    </source>
</evidence>
<keyword evidence="4" id="KW-0411">Iron-sulfur</keyword>
<dbReference type="PANTHER" id="PTHR24960">
    <property type="entry name" value="PHOTOSYSTEM I IRON-SULFUR CENTER-RELATED"/>
    <property type="match status" value="1"/>
</dbReference>
<dbReference type="SUPFAM" id="SSF54862">
    <property type="entry name" value="4Fe-4S ferredoxins"/>
    <property type="match status" value="1"/>
</dbReference>
<protein>
    <submittedName>
        <fullName evidence="7">4Fe-4S binding protein</fullName>
    </submittedName>
</protein>
<dbReference type="InterPro" id="IPR029039">
    <property type="entry name" value="Flavoprotein-like_sf"/>
</dbReference>
<dbReference type="InterPro" id="IPR017900">
    <property type="entry name" value="4Fe4S_Fe_S_CS"/>
</dbReference>
<keyword evidence="3" id="KW-0408">Iron</keyword>
<dbReference type="GO" id="GO:0010181">
    <property type="term" value="F:FMN binding"/>
    <property type="evidence" value="ECO:0007669"/>
    <property type="project" value="InterPro"/>
</dbReference>
<dbReference type="Proteomes" id="UP000823865">
    <property type="component" value="Unassembled WGS sequence"/>
</dbReference>
<evidence type="ECO:0000256" key="1">
    <source>
        <dbReference type="ARBA" id="ARBA00022485"/>
    </source>
</evidence>
<keyword evidence="1" id="KW-0004">4Fe-4S</keyword>
<dbReference type="InterPro" id="IPR017896">
    <property type="entry name" value="4Fe4S_Fe-S-bd"/>
</dbReference>
<name>A0A9E2L7D8_9BACT</name>
<dbReference type="Pfam" id="PF12838">
    <property type="entry name" value="Fer4_7"/>
    <property type="match status" value="1"/>
</dbReference>
<gene>
    <name evidence="7" type="ORF">H9789_04640</name>
</gene>
<dbReference type="AlphaFoldDB" id="A0A9E2L7D8"/>
<reference evidence="7" key="1">
    <citation type="journal article" date="2021" name="PeerJ">
        <title>Extensive microbial diversity within the chicken gut microbiome revealed by metagenomics and culture.</title>
        <authorList>
            <person name="Gilroy R."/>
            <person name="Ravi A."/>
            <person name="Getino M."/>
            <person name="Pursley I."/>
            <person name="Horton D.L."/>
            <person name="Alikhan N.F."/>
            <person name="Baker D."/>
            <person name="Gharbi K."/>
            <person name="Hall N."/>
            <person name="Watson M."/>
            <person name="Adriaenssens E.M."/>
            <person name="Foster-Nyarko E."/>
            <person name="Jarju S."/>
            <person name="Secka A."/>
            <person name="Antonio M."/>
            <person name="Oren A."/>
            <person name="Chaudhuri R.R."/>
            <person name="La Ragione R."/>
            <person name="Hildebrand F."/>
            <person name="Pallen M.J."/>
        </authorList>
    </citation>
    <scope>NUCLEOTIDE SEQUENCE</scope>
    <source>
        <strain evidence="7">G3-2149</strain>
    </source>
</reference>
<evidence type="ECO:0000256" key="2">
    <source>
        <dbReference type="ARBA" id="ARBA00022723"/>
    </source>
</evidence>
<sequence>MESLVKTVGVVYFSPTDTSKKVALALAEGTGAKEIKEFDLTTDESVSPIVCDADLLVLAAPVYAGRVALQAIQRFQRIQVSGVPALVAVVYGNRDYEDALIELRDEAEKLHLKVIAAGAFIGEHSFSRKQMPVAEGRPDASDLQKARELGQKAVQKLEQGVSEETLWVKGNVPYRAPKEQPPVAPVCLENCTLCGKCIAVCPVHAISKSPEGKIETDAAKCTLCCACVKKCPFEQRVFDTPFTKFLYDNFRERREPELFL</sequence>
<evidence type="ECO:0000313" key="7">
    <source>
        <dbReference type="EMBL" id="MBU3853093.1"/>
    </source>
</evidence>
<proteinExistence type="predicted"/>
<dbReference type="PROSITE" id="PS00198">
    <property type="entry name" value="4FE4S_FER_1"/>
    <property type="match status" value="1"/>
</dbReference>
<dbReference type="GO" id="GO:0046872">
    <property type="term" value="F:metal ion binding"/>
    <property type="evidence" value="ECO:0007669"/>
    <property type="project" value="UniProtKB-KW"/>
</dbReference>
<dbReference type="EMBL" id="JAHLFU010000086">
    <property type="protein sequence ID" value="MBU3853093.1"/>
    <property type="molecule type" value="Genomic_DNA"/>
</dbReference>
<dbReference type="GO" id="GO:0051539">
    <property type="term" value="F:4 iron, 4 sulfur cluster binding"/>
    <property type="evidence" value="ECO:0007669"/>
    <property type="project" value="UniProtKB-KW"/>
</dbReference>